<organism evidence="1 2">
    <name type="scientific">Corynebacterium zhongnanshanii</name>
    <dbReference type="NCBI Taxonomy" id="2768834"/>
    <lineage>
        <taxon>Bacteria</taxon>
        <taxon>Bacillati</taxon>
        <taxon>Actinomycetota</taxon>
        <taxon>Actinomycetes</taxon>
        <taxon>Mycobacteriales</taxon>
        <taxon>Corynebacteriaceae</taxon>
        <taxon>Corynebacterium</taxon>
    </lineage>
</organism>
<evidence type="ECO:0000313" key="2">
    <source>
        <dbReference type="Proteomes" id="UP000436181"/>
    </source>
</evidence>
<accession>A0ABQ6VD12</accession>
<sequence>MHTTLESLLRSSAQAAKDGRTAESWRIMHQYATQFWLEEPTEPLGEFYSLRAGAADCLGMADEAVHALQEMQSWAETHDPAVALIARAHLAYQSINGETQTVELPDAGAMLEELAQDLTEYANSEWDSTTAGKLVLASTTAYTVASNIEGAALAPQFAEFVRTFGTRAPSEADRQLWFAQEAWTQGQPEKARALAEEILQKFPDNAITRFEAYDMLAHFDLMECLANEDTYSESIAEHWETCAYIACELNAPLIALRRTELACRGFMACGKEERAYRLARTMLDEMEAAPISPAILELSAACAEAAYEIEDFSYALTLARGTAEWCEMNGDLDNAVQCYTVASLSSMYLGEPTVELQERRAAVLARLENYIAAAQAYFALAIDSNDIEYAHKGWDILRKDPAHPDYLWVVAEAHLTNATVFLNNRELEFTDKALDIAEDLVTALPDAEDLEVMLQELKQRRSEL</sequence>
<evidence type="ECO:0000313" key="1">
    <source>
        <dbReference type="EMBL" id="KAB3520789.1"/>
    </source>
</evidence>
<gene>
    <name evidence="1" type="ORF">F8377_05960</name>
</gene>
<dbReference type="EMBL" id="WBZJ01000002">
    <property type="protein sequence ID" value="KAB3520789.1"/>
    <property type="molecule type" value="Genomic_DNA"/>
</dbReference>
<protein>
    <recommendedName>
        <fullName evidence="3">Tetratricopeptide repeat protein</fullName>
    </recommendedName>
</protein>
<evidence type="ECO:0008006" key="3">
    <source>
        <dbReference type="Google" id="ProtNLM"/>
    </source>
</evidence>
<dbReference type="Proteomes" id="UP000436181">
    <property type="component" value="Unassembled WGS sequence"/>
</dbReference>
<proteinExistence type="predicted"/>
<name>A0ABQ6VD12_9CORY</name>
<keyword evidence="2" id="KW-1185">Reference proteome</keyword>
<comment type="caution">
    <text evidence="1">The sequence shown here is derived from an EMBL/GenBank/DDBJ whole genome shotgun (WGS) entry which is preliminary data.</text>
</comment>
<dbReference type="RefSeq" id="WP_151844358.1">
    <property type="nucleotide sequence ID" value="NZ_WBZJ01000002.1"/>
</dbReference>
<reference evidence="1 2" key="1">
    <citation type="submission" date="2019-10" db="EMBL/GenBank/DDBJ databases">
        <title>Corynebacterium sp novel species isolated from the respiratory tract of Marmot.</title>
        <authorList>
            <person name="Zhang G."/>
        </authorList>
    </citation>
    <scope>NUCLEOTIDE SEQUENCE [LARGE SCALE GENOMIC DNA]</scope>
    <source>
        <strain evidence="1 2">336</strain>
    </source>
</reference>